<dbReference type="CDD" id="cd06171">
    <property type="entry name" value="Sigma70_r4"/>
    <property type="match status" value="1"/>
</dbReference>
<dbReference type="Pfam" id="PF08281">
    <property type="entry name" value="Sigma70_r4_2"/>
    <property type="match status" value="1"/>
</dbReference>
<name>A0ABV6LSH8_9BACI</name>
<evidence type="ECO:0000256" key="3">
    <source>
        <dbReference type="ARBA" id="ARBA00023082"/>
    </source>
</evidence>
<feature type="domain" description="RNA polymerase sigma-70 region 2" evidence="6">
    <location>
        <begin position="27"/>
        <end position="94"/>
    </location>
</feature>
<evidence type="ECO:0000256" key="4">
    <source>
        <dbReference type="ARBA" id="ARBA00023125"/>
    </source>
</evidence>
<dbReference type="InterPro" id="IPR013324">
    <property type="entry name" value="RNA_pol_sigma_r3/r4-like"/>
</dbReference>
<dbReference type="PANTHER" id="PTHR43133:SF8">
    <property type="entry name" value="RNA POLYMERASE SIGMA FACTOR HI_1459-RELATED"/>
    <property type="match status" value="1"/>
</dbReference>
<protein>
    <submittedName>
        <fullName evidence="8">RNA polymerase sigma factor</fullName>
    </submittedName>
</protein>
<dbReference type="NCBIfam" id="TIGR02937">
    <property type="entry name" value="sigma70-ECF"/>
    <property type="match status" value="1"/>
</dbReference>
<dbReference type="SUPFAM" id="SSF88946">
    <property type="entry name" value="Sigma2 domain of RNA polymerase sigma factors"/>
    <property type="match status" value="1"/>
</dbReference>
<dbReference type="SUPFAM" id="SSF88659">
    <property type="entry name" value="Sigma3 and sigma4 domains of RNA polymerase sigma factors"/>
    <property type="match status" value="1"/>
</dbReference>
<evidence type="ECO:0000256" key="1">
    <source>
        <dbReference type="ARBA" id="ARBA00010641"/>
    </source>
</evidence>
<dbReference type="InterPro" id="IPR036388">
    <property type="entry name" value="WH-like_DNA-bd_sf"/>
</dbReference>
<keyword evidence="4" id="KW-0238">DNA-binding</keyword>
<dbReference type="InterPro" id="IPR013249">
    <property type="entry name" value="RNA_pol_sigma70_r4_t2"/>
</dbReference>
<accession>A0ABV6LSH8</accession>
<gene>
    <name evidence="8" type="ORF">ACFFGV_17355</name>
</gene>
<feature type="domain" description="RNA polymerase sigma factor 70 region 4 type 2" evidence="7">
    <location>
        <begin position="135"/>
        <end position="179"/>
    </location>
</feature>
<evidence type="ECO:0000313" key="8">
    <source>
        <dbReference type="EMBL" id="MFC0525353.1"/>
    </source>
</evidence>
<dbReference type="InterPro" id="IPR013325">
    <property type="entry name" value="RNA_pol_sigma_r2"/>
</dbReference>
<dbReference type="PANTHER" id="PTHR43133">
    <property type="entry name" value="RNA POLYMERASE ECF-TYPE SIGMA FACTO"/>
    <property type="match status" value="1"/>
</dbReference>
<dbReference type="Pfam" id="PF04542">
    <property type="entry name" value="Sigma70_r2"/>
    <property type="match status" value="1"/>
</dbReference>
<dbReference type="Proteomes" id="UP001589836">
    <property type="component" value="Unassembled WGS sequence"/>
</dbReference>
<dbReference type="InterPro" id="IPR014284">
    <property type="entry name" value="RNA_pol_sigma-70_dom"/>
</dbReference>
<comment type="caution">
    <text evidence="8">The sequence shown here is derived from an EMBL/GenBank/DDBJ whole genome shotgun (WGS) entry which is preliminary data.</text>
</comment>
<evidence type="ECO:0000259" key="7">
    <source>
        <dbReference type="Pfam" id="PF08281"/>
    </source>
</evidence>
<sequence>MIEGGLYGPYIDIQKGKGKPVTDFHQLFHQYYNLVYSIAYQVTKDTSLAEDVLQETFWKAYQKECALKDPLKMKAWLSTIARNTAIDYIRKHKKEILLEEEQVPKLLYMQRDHTSDVEQELEKAWVEETVKGHMKKLSPKLQEVFQLNYYDQLQEKEIAQKLHLSKSAVKSRLHRAKKEIGPATKLSLMV</sequence>
<organism evidence="8 9">
    <name type="scientific">Pontibacillus salicampi</name>
    <dbReference type="NCBI Taxonomy" id="1449801"/>
    <lineage>
        <taxon>Bacteria</taxon>
        <taxon>Bacillati</taxon>
        <taxon>Bacillota</taxon>
        <taxon>Bacilli</taxon>
        <taxon>Bacillales</taxon>
        <taxon>Bacillaceae</taxon>
        <taxon>Pontibacillus</taxon>
    </lineage>
</organism>
<keyword evidence="2" id="KW-0805">Transcription regulation</keyword>
<evidence type="ECO:0000313" key="9">
    <source>
        <dbReference type="Proteomes" id="UP001589836"/>
    </source>
</evidence>
<keyword evidence="5" id="KW-0804">Transcription</keyword>
<dbReference type="Gene3D" id="1.10.1740.10">
    <property type="match status" value="1"/>
</dbReference>
<keyword evidence="9" id="KW-1185">Reference proteome</keyword>
<dbReference type="Gene3D" id="1.10.10.10">
    <property type="entry name" value="Winged helix-like DNA-binding domain superfamily/Winged helix DNA-binding domain"/>
    <property type="match status" value="1"/>
</dbReference>
<reference evidence="8 9" key="1">
    <citation type="submission" date="2024-09" db="EMBL/GenBank/DDBJ databases">
        <authorList>
            <person name="Sun Q."/>
            <person name="Mori K."/>
        </authorList>
    </citation>
    <scope>NUCLEOTIDE SEQUENCE [LARGE SCALE GENOMIC DNA]</scope>
    <source>
        <strain evidence="8 9">NCAIM B.02529</strain>
    </source>
</reference>
<comment type="similarity">
    <text evidence="1">Belongs to the sigma-70 factor family. ECF subfamily.</text>
</comment>
<evidence type="ECO:0000259" key="6">
    <source>
        <dbReference type="Pfam" id="PF04542"/>
    </source>
</evidence>
<evidence type="ECO:0000256" key="2">
    <source>
        <dbReference type="ARBA" id="ARBA00023015"/>
    </source>
</evidence>
<dbReference type="EMBL" id="JBHLTP010000013">
    <property type="protein sequence ID" value="MFC0525353.1"/>
    <property type="molecule type" value="Genomic_DNA"/>
</dbReference>
<dbReference type="InterPro" id="IPR039425">
    <property type="entry name" value="RNA_pol_sigma-70-like"/>
</dbReference>
<proteinExistence type="inferred from homology"/>
<evidence type="ECO:0000256" key="5">
    <source>
        <dbReference type="ARBA" id="ARBA00023163"/>
    </source>
</evidence>
<dbReference type="InterPro" id="IPR007627">
    <property type="entry name" value="RNA_pol_sigma70_r2"/>
</dbReference>
<keyword evidence="3" id="KW-0731">Sigma factor</keyword>